<proteinExistence type="predicted"/>
<gene>
    <name evidence="3" type="ORF">SACU0126_LOCUS8758</name>
</gene>
<dbReference type="EMBL" id="HBIQ01026640">
    <property type="protein sequence ID" value="CAE0539381.1"/>
    <property type="molecule type" value="Transcribed_RNA"/>
</dbReference>
<dbReference type="GO" id="GO:0016787">
    <property type="term" value="F:hydrolase activity"/>
    <property type="evidence" value="ECO:0007669"/>
    <property type="project" value="UniProtKB-KW"/>
</dbReference>
<reference evidence="3" key="1">
    <citation type="submission" date="2021-01" db="EMBL/GenBank/DDBJ databases">
        <authorList>
            <person name="Corre E."/>
            <person name="Pelletier E."/>
            <person name="Niang G."/>
            <person name="Scheremetjew M."/>
            <person name="Finn R."/>
            <person name="Kale V."/>
            <person name="Holt S."/>
            <person name="Cochrane G."/>
            <person name="Meng A."/>
            <person name="Brown T."/>
            <person name="Cohen L."/>
        </authorList>
    </citation>
    <scope>NUCLEOTIDE SEQUENCE</scope>
    <source>
        <strain evidence="3">SPMC142</strain>
    </source>
</reference>
<evidence type="ECO:0000256" key="2">
    <source>
        <dbReference type="ARBA" id="ARBA00022801"/>
    </source>
</evidence>
<name>A0A7S3RZ42_9SPIT</name>
<evidence type="ECO:0000256" key="1">
    <source>
        <dbReference type="ARBA" id="ARBA00022723"/>
    </source>
</evidence>
<keyword evidence="1" id="KW-0479">Metal-binding</keyword>
<dbReference type="InterPro" id="IPR039461">
    <property type="entry name" value="Peptidase_M49"/>
</dbReference>
<dbReference type="Pfam" id="PF03571">
    <property type="entry name" value="Peptidase_M49"/>
    <property type="match status" value="1"/>
</dbReference>
<keyword evidence="2" id="KW-0378">Hydrolase</keyword>
<sequence length="91" mass="11061">MGDYDEAKKFFDHYSEVDEEMLRVREIVLANKLPRRIELQPNLFHKDDKVEYKGYNDTLEGVVESFLDRWEGGFLQDVYDEWNKHAEKIRY</sequence>
<dbReference type="AlphaFoldDB" id="A0A7S3RZ42"/>
<evidence type="ECO:0000313" key="3">
    <source>
        <dbReference type="EMBL" id="CAE0539381.1"/>
    </source>
</evidence>
<accession>A0A7S3RZ42</accession>
<dbReference type="GO" id="GO:0046872">
    <property type="term" value="F:metal ion binding"/>
    <property type="evidence" value="ECO:0007669"/>
    <property type="project" value="UniProtKB-KW"/>
</dbReference>
<organism evidence="3">
    <name type="scientific">Strombidinopsis acuminata</name>
    <dbReference type="NCBI Taxonomy" id="141414"/>
    <lineage>
        <taxon>Eukaryota</taxon>
        <taxon>Sar</taxon>
        <taxon>Alveolata</taxon>
        <taxon>Ciliophora</taxon>
        <taxon>Intramacronucleata</taxon>
        <taxon>Spirotrichea</taxon>
        <taxon>Choreotrichia</taxon>
        <taxon>Choreotrichida</taxon>
        <taxon>Strombidinopsidae</taxon>
        <taxon>Strombidinopsis</taxon>
    </lineage>
</organism>
<protein>
    <submittedName>
        <fullName evidence="3">Uncharacterized protein</fullName>
    </submittedName>
</protein>